<dbReference type="Pfam" id="PF12949">
    <property type="entry name" value="HeH"/>
    <property type="match status" value="1"/>
</dbReference>
<evidence type="ECO:0000313" key="11">
    <source>
        <dbReference type="Proteomes" id="UP000271241"/>
    </source>
</evidence>
<keyword evidence="5" id="KW-0472">Membrane</keyword>
<dbReference type="GO" id="GO:0071763">
    <property type="term" value="P:nuclear membrane organization"/>
    <property type="evidence" value="ECO:0007669"/>
    <property type="project" value="TreeGrafter"/>
</dbReference>
<keyword evidence="6" id="KW-0539">Nucleus</keyword>
<dbReference type="Pfam" id="PF09402">
    <property type="entry name" value="MSC"/>
    <property type="match status" value="1"/>
</dbReference>
<evidence type="ECO:0000259" key="8">
    <source>
        <dbReference type="Pfam" id="PF09402"/>
    </source>
</evidence>
<evidence type="ECO:0000313" key="10">
    <source>
        <dbReference type="EMBL" id="RKP09773.1"/>
    </source>
</evidence>
<organism evidence="10 11">
    <name type="scientific">Thamnocephalis sphaerospora</name>
    <dbReference type="NCBI Taxonomy" id="78915"/>
    <lineage>
        <taxon>Eukaryota</taxon>
        <taxon>Fungi</taxon>
        <taxon>Fungi incertae sedis</taxon>
        <taxon>Zoopagomycota</taxon>
        <taxon>Zoopagomycotina</taxon>
        <taxon>Zoopagomycetes</taxon>
        <taxon>Zoopagales</taxon>
        <taxon>Sigmoideomycetaceae</taxon>
        <taxon>Thamnocephalis</taxon>
    </lineage>
</organism>
<dbReference type="EMBL" id="KZ992489">
    <property type="protein sequence ID" value="RKP09773.1"/>
    <property type="molecule type" value="Genomic_DNA"/>
</dbReference>
<evidence type="ECO:0000256" key="2">
    <source>
        <dbReference type="ARBA" id="ARBA00022553"/>
    </source>
</evidence>
<keyword evidence="3" id="KW-0812">Transmembrane</keyword>
<feature type="compositionally biased region" description="Basic residues" evidence="7">
    <location>
        <begin position="212"/>
        <end position="222"/>
    </location>
</feature>
<dbReference type="PANTHER" id="PTHR47808:SF2">
    <property type="entry name" value="LEM DOMAIN-CONTAINING PROTEIN 2"/>
    <property type="match status" value="1"/>
</dbReference>
<dbReference type="GO" id="GO:0034399">
    <property type="term" value="C:nuclear periphery"/>
    <property type="evidence" value="ECO:0007669"/>
    <property type="project" value="TreeGrafter"/>
</dbReference>
<evidence type="ECO:0000256" key="3">
    <source>
        <dbReference type="ARBA" id="ARBA00022692"/>
    </source>
</evidence>
<dbReference type="STRING" id="78915.A0A4P9XU90"/>
<evidence type="ECO:0000256" key="5">
    <source>
        <dbReference type="ARBA" id="ARBA00023136"/>
    </source>
</evidence>
<feature type="compositionally biased region" description="Polar residues" evidence="7">
    <location>
        <begin position="312"/>
        <end position="321"/>
    </location>
</feature>
<feature type="region of interest" description="Disordered" evidence="7">
    <location>
        <begin position="434"/>
        <end position="456"/>
    </location>
</feature>
<evidence type="ECO:0000256" key="4">
    <source>
        <dbReference type="ARBA" id="ARBA00022989"/>
    </source>
</evidence>
<dbReference type="InterPro" id="IPR041885">
    <property type="entry name" value="MAN1_winged_helix_dom"/>
</dbReference>
<accession>A0A4P9XU90</accession>
<feature type="compositionally biased region" description="Basic and acidic residues" evidence="7">
    <location>
        <begin position="338"/>
        <end position="348"/>
    </location>
</feature>
<evidence type="ECO:0000256" key="7">
    <source>
        <dbReference type="SAM" id="MobiDB-lite"/>
    </source>
</evidence>
<protein>
    <submittedName>
        <fullName evidence="10">Man1-Src1p-C-terminal domain-containing protein</fullName>
    </submittedName>
</protein>
<reference evidence="11" key="1">
    <citation type="journal article" date="2018" name="Nat. Microbiol.">
        <title>Leveraging single-cell genomics to expand the fungal tree of life.</title>
        <authorList>
            <person name="Ahrendt S.R."/>
            <person name="Quandt C.A."/>
            <person name="Ciobanu D."/>
            <person name="Clum A."/>
            <person name="Salamov A."/>
            <person name="Andreopoulos B."/>
            <person name="Cheng J.F."/>
            <person name="Woyke T."/>
            <person name="Pelin A."/>
            <person name="Henrissat B."/>
            <person name="Reynolds N.K."/>
            <person name="Benny G.L."/>
            <person name="Smith M.E."/>
            <person name="James T.Y."/>
            <person name="Grigoriev I.V."/>
        </authorList>
    </citation>
    <scope>NUCLEOTIDE SEQUENCE [LARGE SCALE GENOMIC DNA]</scope>
    <source>
        <strain evidence="11">RSA 1356</strain>
    </source>
</reference>
<name>A0A4P9XU90_9FUNG</name>
<sequence length="829" mass="90950">MEHNYLEPNFDPKKLKVAELRRVLLAHQLSAPSSAKKQQLVDLFLSEITPRASQLRTELTKVKPSNVGIVSVGQSQSRARSVSRPRKPAAEPKVKDEDSDAKESAPAAAPPATPRQRSRSRARNALGSDADEGDADAEATPAAGRGRSVARSARARRTPATRQESFLSSDDEVPVPKSARTARSRSRARPTASEDSVETVAEEQPAAQPARSAKRRVGRGRKSTATLAESVVQPLVDPASPEHDIEVAQEAARAKNRVIADATARALSGKKGVGTPQTGANRRATLTQLMSEDDEAPPSTAKSRRMAPRYSGNFSDDNPFQSAGEGSPDDKVIRRRGDRASAAERAARRNTDLVQRAIAVEPADAAARAKKEPNVSAPLYDPFAEAAAAGSVNGVAKSGVRQRAVHRDTNGMADERVPSLVSSSTVATELVDYGSDEDKVSRRTKSSAAASEAPARAQRVRRAETIDADTIWRPIMRVPWCTLVLVILGFLTAGNLVWYRHQKLQAGYCATGTLPPTPAEGCTISMNDAYAQRIVIAGFIGTLQAPGCTPCPAHAMCENGALIDCTSGFVLRKHPLTEIWPFPAICVPDTERETRIHNIAQKALELLAEHDGQVSCGNMEGELGLSLDDMKAIAWEHRELLTTEDQFNDAWAAVVQEISNYANDLAVDTKDGVVHLVSLRPTYPLSCQIRRGLWHIFTTYYKELLVGTYFYGRFRFQQSKREAQLATEMVERALDILCEQEHQHYVDPTQHPHAAVAISHLRDVLLRDEHDLRRRQRVWERVRRVVERNSNVRARVMELRGEQTRAWEWVGTVMPSAKGGKALYPSLRG</sequence>
<keyword evidence="11" id="KW-1185">Reference proteome</keyword>
<feature type="compositionally biased region" description="Low complexity" evidence="7">
    <location>
        <begin position="138"/>
        <end position="152"/>
    </location>
</feature>
<comment type="subcellular location">
    <subcellularLocation>
        <location evidence="1">Nucleus inner membrane</location>
    </subcellularLocation>
</comment>
<dbReference type="GO" id="GO:0005783">
    <property type="term" value="C:endoplasmic reticulum"/>
    <property type="evidence" value="ECO:0007669"/>
    <property type="project" value="TreeGrafter"/>
</dbReference>
<dbReference type="GO" id="GO:0003682">
    <property type="term" value="F:chromatin binding"/>
    <property type="evidence" value="ECO:0007669"/>
    <property type="project" value="InterPro"/>
</dbReference>
<evidence type="ECO:0000259" key="9">
    <source>
        <dbReference type="Pfam" id="PF12949"/>
    </source>
</evidence>
<feature type="region of interest" description="Disordered" evidence="7">
    <location>
        <begin position="287"/>
        <end position="348"/>
    </location>
</feature>
<keyword evidence="4" id="KW-1133">Transmembrane helix</keyword>
<keyword evidence="2" id="KW-0597">Phosphoprotein</keyword>
<dbReference type="PANTHER" id="PTHR47808">
    <property type="entry name" value="INNER NUCLEAR MEMBRANE PROTEIN HEH2-RELATED"/>
    <property type="match status" value="1"/>
</dbReference>
<feature type="compositionally biased region" description="Low complexity" evidence="7">
    <location>
        <begin position="446"/>
        <end position="456"/>
    </location>
</feature>
<dbReference type="AlphaFoldDB" id="A0A4P9XU90"/>
<proteinExistence type="predicted"/>
<feature type="domain" description="HeH/LEM" evidence="9">
    <location>
        <begin position="12"/>
        <end position="44"/>
    </location>
</feature>
<dbReference type="Proteomes" id="UP000271241">
    <property type="component" value="Unassembled WGS sequence"/>
</dbReference>
<feature type="region of interest" description="Disordered" evidence="7">
    <location>
        <begin position="70"/>
        <end position="241"/>
    </location>
</feature>
<dbReference type="GO" id="GO:0005637">
    <property type="term" value="C:nuclear inner membrane"/>
    <property type="evidence" value="ECO:0007669"/>
    <property type="project" value="UniProtKB-SubCell"/>
</dbReference>
<dbReference type="InterPro" id="IPR025856">
    <property type="entry name" value="HeH/LEM_domain"/>
</dbReference>
<feature type="domain" description="Man1/Src1-like C-terminal" evidence="8">
    <location>
        <begin position="490"/>
        <end position="811"/>
    </location>
</feature>
<dbReference type="InterPro" id="IPR044780">
    <property type="entry name" value="Heh2/Src1"/>
</dbReference>
<evidence type="ECO:0000256" key="6">
    <source>
        <dbReference type="ARBA" id="ARBA00023242"/>
    </source>
</evidence>
<dbReference type="Gene3D" id="1.10.10.1180">
    <property type="entry name" value="MAN1, winged-helix domain"/>
    <property type="match status" value="1"/>
</dbReference>
<dbReference type="CDD" id="cd12935">
    <property type="entry name" value="LEM_like"/>
    <property type="match status" value="1"/>
</dbReference>
<evidence type="ECO:0000256" key="1">
    <source>
        <dbReference type="ARBA" id="ARBA00004540"/>
    </source>
</evidence>
<gene>
    <name evidence="10" type="ORF">THASP1DRAFT_22418</name>
</gene>
<dbReference type="InterPro" id="IPR018996">
    <property type="entry name" value="Man1/Src1-like_C"/>
</dbReference>
<dbReference type="OrthoDB" id="2503928at2759"/>